<evidence type="ECO:0000256" key="1">
    <source>
        <dbReference type="SAM" id="MobiDB-lite"/>
    </source>
</evidence>
<feature type="region of interest" description="Disordered" evidence="1">
    <location>
        <begin position="177"/>
        <end position="224"/>
    </location>
</feature>
<reference evidence="2" key="1">
    <citation type="submission" date="2023-07" db="EMBL/GenBank/DDBJ databases">
        <title>Chromosome-level genome assembly of Artemia franciscana.</title>
        <authorList>
            <person name="Jo E."/>
        </authorList>
    </citation>
    <scope>NUCLEOTIDE SEQUENCE</scope>
    <source>
        <tissue evidence="2">Whole body</tissue>
    </source>
</reference>
<feature type="region of interest" description="Disordered" evidence="1">
    <location>
        <begin position="330"/>
        <end position="360"/>
    </location>
</feature>
<comment type="caution">
    <text evidence="2">The sequence shown here is derived from an EMBL/GenBank/DDBJ whole genome shotgun (WGS) entry which is preliminary data.</text>
</comment>
<organism evidence="2 3">
    <name type="scientific">Artemia franciscana</name>
    <name type="common">Brine shrimp</name>
    <name type="synonym">Artemia sanfranciscana</name>
    <dbReference type="NCBI Taxonomy" id="6661"/>
    <lineage>
        <taxon>Eukaryota</taxon>
        <taxon>Metazoa</taxon>
        <taxon>Ecdysozoa</taxon>
        <taxon>Arthropoda</taxon>
        <taxon>Crustacea</taxon>
        <taxon>Branchiopoda</taxon>
        <taxon>Anostraca</taxon>
        <taxon>Artemiidae</taxon>
        <taxon>Artemia</taxon>
    </lineage>
</organism>
<feature type="compositionally biased region" description="Polar residues" evidence="1">
    <location>
        <begin position="777"/>
        <end position="789"/>
    </location>
</feature>
<dbReference type="AlphaFoldDB" id="A0AA88HCH4"/>
<proteinExistence type="predicted"/>
<dbReference type="Proteomes" id="UP001187531">
    <property type="component" value="Unassembled WGS sequence"/>
</dbReference>
<feature type="region of interest" description="Disordered" evidence="1">
    <location>
        <begin position="550"/>
        <end position="601"/>
    </location>
</feature>
<feature type="compositionally biased region" description="Polar residues" evidence="1">
    <location>
        <begin position="507"/>
        <end position="520"/>
    </location>
</feature>
<gene>
    <name evidence="2" type="ORF">QYM36_015493</name>
</gene>
<feature type="region of interest" description="Disordered" evidence="1">
    <location>
        <begin position="1181"/>
        <end position="1203"/>
    </location>
</feature>
<feature type="compositionally biased region" description="Polar residues" evidence="1">
    <location>
        <begin position="258"/>
        <end position="267"/>
    </location>
</feature>
<sequence>MATERQKRLGPAPIASFEDLSDELISPEDKTKLEKISEEAVTPIPATITPRIDVDHPSSPSLKSSGSIPDIYASETGIIFAEGGEKELESYVQEILEEEKTSGITTKKSLTFAQSVPIHWPLDRLTSTSSDIPSTIRRSPSPHRMLLETSFCGKNPLNDDPLETSLNRASPFLTALGGMSTSHPSPTPSNYKGQPIKYITEPRSRPVSPNPAVPSPTLSIDSRSTPLLRKPLEYNDIACVDDISSDNVSLPSRKVSDTTDSNFDQLVSSQSSSPQSVRQHGQRPKTLLTHSSSSKRAISPFKMIYETSFCGIRPLESEYDNSDVSFLSLSRTPSRATSPRPISYKSEPRSRPVSPLPPKSATLPADCSLFTFDDKCKRLQNKMRTPSPKRMYETSFLTGHNSSIEDYGYIPVKCELKPVSPQPVQYETEPRNRSTSPAAITSKELSRFRTEHSTCLDSDLLIQKVNAHMEGIETFNYDLRERSDSISCEIDISKRGHSLNVDKTKKTPSQSRSNSPRVNYETSFCGSKFSDLGYDLNILQTSPIIGKKCLPKPINYDREPRSPSPSPRSIRKQERPKSAASEGQITYENEKNLGHSSPNMTEALESFTTGTSLYGSKPKTLEANKIEKNNFSEIREEVCQDLQAKSPIKSASETKTTTNHMTINETNTSAPAKNDSHISGSETNCSDKSVSENSKINGYENSKVSVAHDSIPSVFTTFKSEYVNAKKLDLSDPCDKDLPSNTLIQDENLQREKKKSLSKSNLKPVPCPKVPEKIKAPSTTATPIASPQAQRRPLGISNVNMTTGSAPSTPHLTRKNLFPQVIQTPNLEKTSEVKCSNPENKKGIGVKMFKFFKSKRKRTGSTASKSDLESPDELESTGNGGLSVKNEIDENFAAFEPQGDADNRSWEAQMNIGSFISNADRDGDSEASDVEDQPIPHQEILHEQEEVVVLSSVDPEVENLVLSDSFEGELPFVPTTLPQEMPLAKPIIPIRMRIAQFKETRRLDRPRGTLKSPPSFDAYTRNVKSRNGEGIKINLPQIREESLEENPQLSKQRSIKETFDWTKFAQNGLKSIKIYVTQNSLDEDKQKPLDVIHLPIEQTNEVKPEALHDRNWLNLEELEEQPKLVRKLSAQQSFAANTANFTKNKIPGTGVTNFYTKPITSVLSPGDYSICSANNDNGSHTSEIGLLEDGSYSDNESLPDRSSVLSSSSADAFLDDQQALFDGSAQTLLSSTHFDVDLESPGSDQAQEYVSMHSIPHSKSLNQPS</sequence>
<keyword evidence="3" id="KW-1185">Reference proteome</keyword>
<feature type="region of interest" description="Disordered" evidence="1">
    <location>
        <begin position="499"/>
        <end position="520"/>
    </location>
</feature>
<feature type="region of interest" description="Disordered" evidence="1">
    <location>
        <begin position="1"/>
        <end position="68"/>
    </location>
</feature>
<accession>A0AA88HCH4</accession>
<feature type="region of interest" description="Disordered" evidence="1">
    <location>
        <begin position="855"/>
        <end position="883"/>
    </location>
</feature>
<protein>
    <submittedName>
        <fullName evidence="2">Uncharacterized protein</fullName>
    </submittedName>
</protein>
<feature type="compositionally biased region" description="Low complexity" evidence="1">
    <location>
        <begin position="57"/>
        <end position="68"/>
    </location>
</feature>
<dbReference type="EMBL" id="JAVRJZ010000019">
    <property type="protein sequence ID" value="KAK2707824.1"/>
    <property type="molecule type" value="Genomic_DNA"/>
</dbReference>
<feature type="region of interest" description="Disordered" evidence="1">
    <location>
        <begin position="665"/>
        <end position="692"/>
    </location>
</feature>
<feature type="compositionally biased region" description="Basic and acidic residues" evidence="1">
    <location>
        <begin position="27"/>
        <end position="38"/>
    </location>
</feature>
<feature type="compositionally biased region" description="Polar residues" evidence="1">
    <location>
        <begin position="179"/>
        <end position="192"/>
    </location>
</feature>
<evidence type="ECO:0000313" key="3">
    <source>
        <dbReference type="Proteomes" id="UP001187531"/>
    </source>
</evidence>
<evidence type="ECO:0000313" key="2">
    <source>
        <dbReference type="EMBL" id="KAK2707824.1"/>
    </source>
</evidence>
<feature type="region of interest" description="Disordered" evidence="1">
    <location>
        <begin position="248"/>
        <end position="293"/>
    </location>
</feature>
<feature type="compositionally biased region" description="Polar residues" evidence="1">
    <location>
        <begin position="797"/>
        <end position="811"/>
    </location>
</feature>
<name>A0AA88HCH4_ARTSF</name>
<feature type="region of interest" description="Disordered" evidence="1">
    <location>
        <begin position="732"/>
        <end position="812"/>
    </location>
</feature>